<dbReference type="GO" id="GO:0051607">
    <property type="term" value="P:defense response to virus"/>
    <property type="evidence" value="ECO:0007669"/>
    <property type="project" value="UniProtKB-KW"/>
</dbReference>
<dbReference type="RefSeq" id="WP_054522151.1">
    <property type="nucleotide sequence ID" value="NZ_LGKO01000005.1"/>
</dbReference>
<organism evidence="3 4">
    <name type="scientific">Thermanaerothrix daxensis</name>
    <dbReference type="NCBI Taxonomy" id="869279"/>
    <lineage>
        <taxon>Bacteria</taxon>
        <taxon>Bacillati</taxon>
        <taxon>Chloroflexota</taxon>
        <taxon>Anaerolineae</taxon>
        <taxon>Anaerolineales</taxon>
        <taxon>Anaerolineaceae</taxon>
        <taxon>Thermanaerothrix</taxon>
    </lineage>
</organism>
<reference evidence="3 4" key="1">
    <citation type="submission" date="2015-07" db="EMBL/GenBank/DDBJ databases">
        <title>Whole genome sequence of Thermanaerothrix daxensis DSM 23592.</title>
        <authorList>
            <person name="Hemp J."/>
            <person name="Ward L.M."/>
            <person name="Pace L.A."/>
            <person name="Fischer W.W."/>
        </authorList>
    </citation>
    <scope>NUCLEOTIDE SEQUENCE [LARGE SCALE GENOMIC DNA]</scope>
    <source>
        <strain evidence="3 4">GNS-1</strain>
    </source>
</reference>
<evidence type="ECO:0000313" key="4">
    <source>
        <dbReference type="Proteomes" id="UP000050544"/>
    </source>
</evidence>
<dbReference type="OrthoDB" id="190500at2"/>
<protein>
    <recommendedName>
        <fullName evidence="2">CRISPR type III-associated protein domain-containing protein</fullName>
    </recommendedName>
</protein>
<comment type="caution">
    <text evidence="3">The sequence shown here is derived from an EMBL/GenBank/DDBJ whole genome shotgun (WGS) entry which is preliminary data.</text>
</comment>
<evidence type="ECO:0000256" key="1">
    <source>
        <dbReference type="ARBA" id="ARBA00023118"/>
    </source>
</evidence>
<keyword evidence="1" id="KW-0051">Antiviral defense</keyword>
<dbReference type="Pfam" id="PF03787">
    <property type="entry name" value="RAMPs"/>
    <property type="match status" value="1"/>
</dbReference>
<dbReference type="AlphaFoldDB" id="A0A0N8GQ39"/>
<dbReference type="InterPro" id="IPR007522">
    <property type="entry name" value="CRISPR-assoc_prot_TM1795"/>
</dbReference>
<evidence type="ECO:0000259" key="2">
    <source>
        <dbReference type="Pfam" id="PF03787"/>
    </source>
</evidence>
<proteinExistence type="predicted"/>
<dbReference type="NCBIfam" id="TIGR01894">
    <property type="entry name" value="cas_TM1795_cmr1"/>
    <property type="match status" value="1"/>
</dbReference>
<dbReference type="EMBL" id="LGKO01000005">
    <property type="protein sequence ID" value="KPL82626.1"/>
    <property type="molecule type" value="Genomic_DNA"/>
</dbReference>
<accession>A0A0N8GQ39</accession>
<keyword evidence="4" id="KW-1185">Reference proteome</keyword>
<gene>
    <name evidence="3" type="ORF">SE15_11025</name>
</gene>
<evidence type="ECO:0000313" key="3">
    <source>
        <dbReference type="EMBL" id="KPL82626.1"/>
    </source>
</evidence>
<sequence length="310" mass="34338">MSEWMQSVTVEVKTVTPLFLGGADPHGQPELRPPAFRGAMRYWYRAVLGGVIGDQDLKSLRKLEQEVFGDTERGSPFSIQIQQVPLKTERKPILPHKTSSGSRMAFSEGQQFQVILRTSRPVDPLVWVNMCMAFNLAIWLGGLGLRSRRGAGSLQVIGSSDPSLIPIFPTKTEEIRKYIERILRSALKQAKSLAEQKGVSSSSALPLPPTQFPCAAKGAEIRLVKEWAVSPQEALAKLMRKMPKIVALGGISPRQGSPLWAHLFYTPNQYHLLLTLLPSRLASGSHDYREVAKVLQSFGGETIEIKGWNV</sequence>
<name>A0A0N8GQ39_9CHLR</name>
<dbReference type="STRING" id="869279.SE15_11025"/>
<dbReference type="CDD" id="cd09657">
    <property type="entry name" value="Cmr1_III-B"/>
    <property type="match status" value="1"/>
</dbReference>
<feature type="domain" description="CRISPR type III-associated protein" evidence="2">
    <location>
        <begin position="12"/>
        <end position="188"/>
    </location>
</feature>
<dbReference type="InterPro" id="IPR005537">
    <property type="entry name" value="RAMP_III_fam"/>
</dbReference>
<dbReference type="Proteomes" id="UP000050544">
    <property type="component" value="Unassembled WGS sequence"/>
</dbReference>